<organism evidence="2 3">
    <name type="scientific">Durusdinium trenchii</name>
    <dbReference type="NCBI Taxonomy" id="1381693"/>
    <lineage>
        <taxon>Eukaryota</taxon>
        <taxon>Sar</taxon>
        <taxon>Alveolata</taxon>
        <taxon>Dinophyceae</taxon>
        <taxon>Suessiales</taxon>
        <taxon>Symbiodiniaceae</taxon>
        <taxon>Durusdinium</taxon>
    </lineage>
</organism>
<proteinExistence type="predicted"/>
<keyword evidence="3" id="KW-1185">Reference proteome</keyword>
<name>A0ABP0HQL7_9DINO</name>
<dbReference type="EMBL" id="CAXAMN010001087">
    <property type="protein sequence ID" value="CAK8992182.1"/>
    <property type="molecule type" value="Genomic_DNA"/>
</dbReference>
<evidence type="ECO:0000313" key="2">
    <source>
        <dbReference type="EMBL" id="CAK8992182.1"/>
    </source>
</evidence>
<evidence type="ECO:0000313" key="3">
    <source>
        <dbReference type="Proteomes" id="UP001642484"/>
    </source>
</evidence>
<evidence type="ECO:0000256" key="1">
    <source>
        <dbReference type="SAM" id="MobiDB-lite"/>
    </source>
</evidence>
<accession>A0ABP0HQL7</accession>
<sequence>MPANVETFEKLLDQPPRKGVGVCILCATNFSPTATYDQCLHWLPGWLVADLGQDVAAEMREFHKLDAQCRMEKSIAQLQKQLDDKSLGKAARATLEYDLQEKQKAQVNFDVMVAALWEAGVVCVDVPADGNCGVWALHAIVSELPQGTCLSPEFSMDTATSIRCELKQYWKSAAHTNLWQQVWGHFCQGIENLDARRVSEVATPQRRKQEDNLPFTPDKIGLKGCRLVYGGDTPRETVDIVRQAEDHQAARKRKRTGKALPISSRITAEKYVERWLAEMNITYRSWTCEHRRECVHVRGRHLCPYGFWNSFMLSVVKAEWPDKCSVCQKMFESNEIDSAVLVASIRKLQEQVVQDIESGAKPTSAALKRLKDARDTPDKPSGQAEGTQEGASKVKEERPCVKQERVKQEPVSDPENVAETVAQNVAEELMSKEELMKLHNLFKKPTQDDKHAVYCEHCRKSVQGRNRAKIWQHCRGQEHRAKWKGKSLVKTEVEEMDALTHSLSIGQCPGLKLSEPWGQKTRLGTDLLPVWKEYTTFADLQASHPFAGSCHEFEYHCTSDDWTLRHCRCQRENAKVRVDEEGNRTCSLCLALGSEKRFLSKIASFVADLDQARLLFARMFAAETVESVVEQFQSKANYMFRCQTTYDRFIALPVDELWQKVRAIWCGRAAHKMTEACKMFHLHTVRPCLDCEPGHCLKEKYLQQLVNYMQNDPNSSEKDLELVKQVVTGKLSRHPALHGVMVACALKVDHLERGITTMRNRHRDDMEKQLLLEAGAELAAAGSNSSSLAFFGLKWIQRRQFASGLAAVPSWNLPDFMSPNEETLDVNDHLISTASSVRYIVCDGHGSHEWLHRFLLGQEVAISEELLQLLPFWRELEKVDLPPTSFPIGYRLVKYEGVSLHYFGGVAHIQKNFVEQLRSSLRTPTFGKKMHDASAALDLGLFPQSYIGSDAMSDFQAALWLSPMNYVLDPVATPVQIPWCLEGAFVFNLLGAHVVGSVLHSSACRKWRLEMAMTGLCLLDLGYLMASQRAKDLGVKKQQVWLDARTHRSLRDLCGSVILVCWGADGHLCFPQLSERKLEKRFGRVRSCFSNSQMTVPDYWRASAQVARKELHSWKQGRLPDQKPLPEALSCEEFSAISSRSFAAALRFSSICSGISEANLRSMYNMAMASQSFEPEIVKEEGDEAEEQEPAPEGEDASALFQRIRRSQAFVQKDSPEDLSEELPADMEMPELPEIDDTECSVVEATAKGKPADPKVVEATREVIEQGAKEDWKADLMSKIQPRSGRLTLSSALRGHETFESAFDDLWRLLCYLRLGPEGADADIIPNHFLTRDKIKKNIRKWQNLLQHQIACADAVDRLPAMRVSRQQAWIESCEKFRNEHSPSLPPSISIHTGNVVAIQRQNGWHVALVLSTWRVYKKGNGSQLCPKELSKGSLHSARVAIMRK</sequence>
<feature type="region of interest" description="Disordered" evidence="1">
    <location>
        <begin position="363"/>
        <end position="417"/>
    </location>
</feature>
<protein>
    <submittedName>
        <fullName evidence="2">Uncharacterized protein</fullName>
    </submittedName>
</protein>
<feature type="compositionally biased region" description="Basic and acidic residues" evidence="1">
    <location>
        <begin position="369"/>
        <end position="378"/>
    </location>
</feature>
<dbReference type="Proteomes" id="UP001642484">
    <property type="component" value="Unassembled WGS sequence"/>
</dbReference>
<feature type="non-terminal residue" evidence="2">
    <location>
        <position position="1445"/>
    </location>
</feature>
<reference evidence="2 3" key="1">
    <citation type="submission" date="2024-02" db="EMBL/GenBank/DDBJ databases">
        <authorList>
            <person name="Chen Y."/>
            <person name="Shah S."/>
            <person name="Dougan E. K."/>
            <person name="Thang M."/>
            <person name="Chan C."/>
        </authorList>
    </citation>
    <scope>NUCLEOTIDE SEQUENCE [LARGE SCALE GENOMIC DNA]</scope>
</reference>
<comment type="caution">
    <text evidence="2">The sequence shown here is derived from an EMBL/GenBank/DDBJ whole genome shotgun (WGS) entry which is preliminary data.</text>
</comment>
<gene>
    <name evidence="2" type="ORF">CCMP2556_LOCUS2758</name>
</gene>
<feature type="compositionally biased region" description="Basic and acidic residues" evidence="1">
    <location>
        <begin position="392"/>
        <end position="410"/>
    </location>
</feature>